<evidence type="ECO:0000313" key="3">
    <source>
        <dbReference type="EMBL" id="KAF4624332.1"/>
    </source>
</evidence>
<feature type="chain" id="PRO_5034416569" description="PLC-like phosphodiesterase" evidence="2">
    <location>
        <begin position="22"/>
        <end position="474"/>
    </location>
</feature>
<protein>
    <recommendedName>
        <fullName evidence="5">PLC-like phosphodiesterase</fullName>
    </recommendedName>
</protein>
<name>A0A8H4R6P8_9HELO</name>
<evidence type="ECO:0000313" key="4">
    <source>
        <dbReference type="Proteomes" id="UP000566819"/>
    </source>
</evidence>
<dbReference type="PANTHER" id="PTHR13593:SF140">
    <property type="entry name" value="PLC-LIKE PHOSPHODIESTERASE"/>
    <property type="match status" value="1"/>
</dbReference>
<dbReference type="Gene3D" id="3.20.20.190">
    <property type="entry name" value="Phosphatidylinositol (PI) phosphodiesterase"/>
    <property type="match status" value="1"/>
</dbReference>
<accession>A0A8H4R6P8</accession>
<dbReference type="AlphaFoldDB" id="A0A8H4R6P8"/>
<evidence type="ECO:0008006" key="5">
    <source>
        <dbReference type="Google" id="ProtNLM"/>
    </source>
</evidence>
<sequence>MYSSKILPYALLFAITAKAQSSSDSSSSSSSADTTALTGVSEEATPTGNYISYASTITIPTTTTSSAITTSPIVSTISSGSSTRITTLGSTTIFGIETAIGSNTTGTSSQSSTTSSQLVLQGSARTSSVSLNGTASSSRTSTSSAAEARNTTPCNNYPEFCYRKYGNITEVSAHNSPFVKSGNAAANQALPVTTQLDDGIRLLQGQMHFVNNTPHFCHTSCDVLDAGPITTYLGEVYTWVASHPYDVVTILLENGNYSTVQSYVPFIESTGLVQFAYEPPKIPMGINDWPTLASMILTGKRIVMFMDYEANQTAVPWILDEFSQMWETPFDPTNRSFPCTVQRPPDLNEGDTKNRLYMTNHNLNYDINILGNSLLVPNIPLLNVTNNVTGFGSLGLSAQQCNDTWNYPPKFLNVDYYNVGDGSVFEVAAKYNNVTYNRPCCGVVTSGGERTLQTAGRGAMIAALVVVGISWLLL</sequence>
<proteinExistence type="predicted"/>
<dbReference type="GO" id="GO:0006629">
    <property type="term" value="P:lipid metabolic process"/>
    <property type="evidence" value="ECO:0007669"/>
    <property type="project" value="InterPro"/>
</dbReference>
<dbReference type="Proteomes" id="UP000566819">
    <property type="component" value="Unassembled WGS sequence"/>
</dbReference>
<dbReference type="InterPro" id="IPR051057">
    <property type="entry name" value="PI-PLC_domain"/>
</dbReference>
<feature type="compositionally biased region" description="Low complexity" evidence="1">
    <location>
        <begin position="134"/>
        <end position="150"/>
    </location>
</feature>
<evidence type="ECO:0000256" key="1">
    <source>
        <dbReference type="SAM" id="MobiDB-lite"/>
    </source>
</evidence>
<dbReference type="InterPro" id="IPR017946">
    <property type="entry name" value="PLC-like_Pdiesterase_TIM-brl"/>
</dbReference>
<keyword evidence="2" id="KW-0732">Signal</keyword>
<dbReference type="GO" id="GO:0008081">
    <property type="term" value="F:phosphoric diester hydrolase activity"/>
    <property type="evidence" value="ECO:0007669"/>
    <property type="project" value="InterPro"/>
</dbReference>
<feature type="region of interest" description="Disordered" evidence="1">
    <location>
        <begin position="129"/>
        <end position="150"/>
    </location>
</feature>
<dbReference type="EMBL" id="JAAMPI010001689">
    <property type="protein sequence ID" value="KAF4624332.1"/>
    <property type="molecule type" value="Genomic_DNA"/>
</dbReference>
<gene>
    <name evidence="3" type="ORF">G7Y89_g13840</name>
</gene>
<dbReference type="Pfam" id="PF26146">
    <property type="entry name" value="PI-PLC_X"/>
    <property type="match status" value="1"/>
</dbReference>
<comment type="caution">
    <text evidence="3">The sequence shown here is derived from an EMBL/GenBank/DDBJ whole genome shotgun (WGS) entry which is preliminary data.</text>
</comment>
<feature type="signal peptide" evidence="2">
    <location>
        <begin position="1"/>
        <end position="21"/>
    </location>
</feature>
<keyword evidence="4" id="KW-1185">Reference proteome</keyword>
<dbReference type="OrthoDB" id="7984201at2759"/>
<reference evidence="3 4" key="1">
    <citation type="submission" date="2020-03" db="EMBL/GenBank/DDBJ databases">
        <title>Draft Genome Sequence of Cudoniella acicularis.</title>
        <authorList>
            <person name="Buettner E."/>
            <person name="Kellner H."/>
        </authorList>
    </citation>
    <scope>NUCLEOTIDE SEQUENCE [LARGE SCALE GENOMIC DNA]</scope>
    <source>
        <strain evidence="3 4">DSM 108380</strain>
    </source>
</reference>
<organism evidence="3 4">
    <name type="scientific">Cudoniella acicularis</name>
    <dbReference type="NCBI Taxonomy" id="354080"/>
    <lineage>
        <taxon>Eukaryota</taxon>
        <taxon>Fungi</taxon>
        <taxon>Dikarya</taxon>
        <taxon>Ascomycota</taxon>
        <taxon>Pezizomycotina</taxon>
        <taxon>Leotiomycetes</taxon>
        <taxon>Helotiales</taxon>
        <taxon>Tricladiaceae</taxon>
        <taxon>Cudoniella</taxon>
    </lineage>
</organism>
<dbReference type="PANTHER" id="PTHR13593">
    <property type="match status" value="1"/>
</dbReference>
<dbReference type="SUPFAM" id="SSF51695">
    <property type="entry name" value="PLC-like phosphodiesterases"/>
    <property type="match status" value="1"/>
</dbReference>
<evidence type="ECO:0000256" key="2">
    <source>
        <dbReference type="SAM" id="SignalP"/>
    </source>
</evidence>